<evidence type="ECO:0000313" key="3">
    <source>
        <dbReference type="Proteomes" id="UP001314263"/>
    </source>
</evidence>
<accession>A0AAV1HT38</accession>
<evidence type="ECO:0000259" key="1">
    <source>
        <dbReference type="PROSITE" id="PS50404"/>
    </source>
</evidence>
<protein>
    <recommendedName>
        <fullName evidence="1">GST N-terminal domain-containing protein</fullName>
    </recommendedName>
</protein>
<reference evidence="2 3" key="1">
    <citation type="submission" date="2023-10" db="EMBL/GenBank/DDBJ databases">
        <authorList>
            <person name="Maclean D."/>
            <person name="Macfadyen A."/>
        </authorList>
    </citation>
    <scope>NUCLEOTIDE SEQUENCE [LARGE SCALE GENOMIC DNA]</scope>
</reference>
<dbReference type="SUPFAM" id="SSF52833">
    <property type="entry name" value="Thioredoxin-like"/>
    <property type="match status" value="2"/>
</dbReference>
<gene>
    <name evidence="2" type="ORF">CVIRNUC_001372</name>
</gene>
<name>A0AAV1HT38_9CHLO</name>
<dbReference type="EMBL" id="CAUYUE010000002">
    <property type="protein sequence ID" value="CAK0742103.1"/>
    <property type="molecule type" value="Genomic_DNA"/>
</dbReference>
<keyword evidence="3" id="KW-1185">Reference proteome</keyword>
<dbReference type="SFLD" id="SFLDS00019">
    <property type="entry name" value="Glutathione_Transferase_(cytos"/>
    <property type="match status" value="1"/>
</dbReference>
<dbReference type="Gene3D" id="3.40.30.10">
    <property type="entry name" value="Glutaredoxin"/>
    <property type="match status" value="2"/>
</dbReference>
<proteinExistence type="predicted"/>
<comment type="caution">
    <text evidence="2">The sequence shown here is derived from an EMBL/GenBank/DDBJ whole genome shotgun (WGS) entry which is preliminary data.</text>
</comment>
<evidence type="ECO:0000313" key="2">
    <source>
        <dbReference type="EMBL" id="CAK0742103.1"/>
    </source>
</evidence>
<organism evidence="2 3">
    <name type="scientific">Coccomyxa viridis</name>
    <dbReference type="NCBI Taxonomy" id="1274662"/>
    <lineage>
        <taxon>Eukaryota</taxon>
        <taxon>Viridiplantae</taxon>
        <taxon>Chlorophyta</taxon>
        <taxon>core chlorophytes</taxon>
        <taxon>Trebouxiophyceae</taxon>
        <taxon>Trebouxiophyceae incertae sedis</taxon>
        <taxon>Coccomyxaceae</taxon>
        <taxon>Coccomyxa</taxon>
    </lineage>
</organism>
<dbReference type="Pfam" id="PF13417">
    <property type="entry name" value="GST_N_3"/>
    <property type="match status" value="2"/>
</dbReference>
<feature type="domain" description="GST N-terminal" evidence="1">
    <location>
        <begin position="122"/>
        <end position="204"/>
    </location>
</feature>
<feature type="domain" description="GST N-terminal" evidence="1">
    <location>
        <begin position="241"/>
        <end position="320"/>
    </location>
</feature>
<dbReference type="SFLD" id="SFLDG01181">
    <property type="entry name" value="SUF2"/>
    <property type="match status" value="1"/>
</dbReference>
<dbReference type="PANTHER" id="PTHR45288:SF1">
    <property type="entry name" value="THIOREDOXIN FAMILY PROTEIN"/>
    <property type="match status" value="1"/>
</dbReference>
<dbReference type="PROSITE" id="PS50404">
    <property type="entry name" value="GST_NTER"/>
    <property type="match status" value="2"/>
</dbReference>
<dbReference type="SFLD" id="SFLDG01202">
    <property type="entry name" value="SUF2.2"/>
    <property type="match status" value="1"/>
</dbReference>
<dbReference type="PANTHER" id="PTHR45288">
    <property type="entry name" value="THIOREDOXIN FAMILY PROTEIN"/>
    <property type="match status" value="1"/>
</dbReference>
<dbReference type="GO" id="GO:0009507">
    <property type="term" value="C:chloroplast"/>
    <property type="evidence" value="ECO:0007669"/>
    <property type="project" value="TreeGrafter"/>
</dbReference>
<dbReference type="InterPro" id="IPR004045">
    <property type="entry name" value="Glutathione_S-Trfase_N"/>
</dbReference>
<dbReference type="InterPro" id="IPR040079">
    <property type="entry name" value="Glutathione_S-Trfase"/>
</dbReference>
<dbReference type="AlphaFoldDB" id="A0AAV1HT38"/>
<sequence>MSLLHRLVMNASRISLFSGCRPSTNLRHAVPAFKGYNLSACSALRMVTTRGQAGSSDARVSGGTASETKQKYTLKSEGGGTYKVAGGEQINVATAGVHAFVRLGSGAFVSGKLSEFKKRPKEPIILYEFDACPFCRKVREACSILDLDVLFYPCPKDGPNWRPKAKGLSGKAQFPLLVDPNTGKQMLESDAIISYLWNEYGDGQVPLQFRLGPLSTISIGIGLLARGGKGATYRKSKLPDQPIEIWGYEASPFVKLAREVLTELELPHLYHSVARNSPRRPLLTEKWGTFQVPYIEDPNTGTAMFESNKIIQYLNETYAV</sequence>
<dbReference type="PROSITE" id="PS51354">
    <property type="entry name" value="GLUTAREDOXIN_2"/>
    <property type="match status" value="1"/>
</dbReference>
<dbReference type="InterPro" id="IPR036249">
    <property type="entry name" value="Thioredoxin-like_sf"/>
</dbReference>
<dbReference type="Proteomes" id="UP001314263">
    <property type="component" value="Unassembled WGS sequence"/>
</dbReference>